<evidence type="ECO:0000313" key="5">
    <source>
        <dbReference type="Proteomes" id="UP000178606"/>
    </source>
</evidence>
<dbReference type="InterPro" id="IPR050463">
    <property type="entry name" value="Gfo/Idh/MocA_oxidrdct_glycsds"/>
</dbReference>
<dbReference type="Gene3D" id="3.40.50.720">
    <property type="entry name" value="NAD(P)-binding Rossmann-like Domain"/>
    <property type="match status" value="1"/>
</dbReference>
<dbReference type="SUPFAM" id="SSF55347">
    <property type="entry name" value="Glyceraldehyde-3-phosphate dehydrogenase-like, C-terminal domain"/>
    <property type="match status" value="1"/>
</dbReference>
<dbReference type="AlphaFoldDB" id="A0A1F6D1N2"/>
<keyword evidence="1" id="KW-0560">Oxidoreductase</keyword>
<dbReference type="InterPro" id="IPR000683">
    <property type="entry name" value="Gfo/Idh/MocA-like_OxRdtase_N"/>
</dbReference>
<evidence type="ECO:0000259" key="2">
    <source>
        <dbReference type="Pfam" id="PF01408"/>
    </source>
</evidence>
<reference evidence="4 5" key="1">
    <citation type="journal article" date="2016" name="Nat. Commun.">
        <title>Thousands of microbial genomes shed light on interconnected biogeochemical processes in an aquifer system.</title>
        <authorList>
            <person name="Anantharaman K."/>
            <person name="Brown C.T."/>
            <person name="Hug L.A."/>
            <person name="Sharon I."/>
            <person name="Castelle C.J."/>
            <person name="Probst A.J."/>
            <person name="Thomas B.C."/>
            <person name="Singh A."/>
            <person name="Wilkins M.J."/>
            <person name="Karaoz U."/>
            <person name="Brodie E.L."/>
            <person name="Williams K.H."/>
            <person name="Hubbard S.S."/>
            <person name="Banfield J.F."/>
        </authorList>
    </citation>
    <scope>NUCLEOTIDE SEQUENCE [LARGE SCALE GENOMIC DNA]</scope>
    <source>
        <strain evidence="5">RIFCSPLOWO2_12_FULL_64_10</strain>
    </source>
</reference>
<organism evidence="4 5">
    <name type="scientific">Handelsmanbacteria sp. (strain RIFCSPLOWO2_12_FULL_64_10)</name>
    <dbReference type="NCBI Taxonomy" id="1817868"/>
    <lineage>
        <taxon>Bacteria</taxon>
        <taxon>Candidatus Handelsmaniibacteriota</taxon>
    </lineage>
</organism>
<evidence type="ECO:0000259" key="3">
    <source>
        <dbReference type="Pfam" id="PF22725"/>
    </source>
</evidence>
<accession>A0A1F6D1N2</accession>
<dbReference type="PANTHER" id="PTHR43818">
    <property type="entry name" value="BCDNA.GH03377"/>
    <property type="match status" value="1"/>
</dbReference>
<proteinExistence type="predicted"/>
<dbReference type="Pfam" id="PF22725">
    <property type="entry name" value="GFO_IDH_MocA_C3"/>
    <property type="match status" value="1"/>
</dbReference>
<gene>
    <name evidence="4" type="ORF">A3F84_21720</name>
</gene>
<name>A0A1F6D1N2_HANXR</name>
<feature type="domain" description="Gfo/Idh/MocA-like oxidoreductase N-terminal" evidence="2">
    <location>
        <begin position="4"/>
        <end position="124"/>
    </location>
</feature>
<dbReference type="Gene3D" id="3.30.360.10">
    <property type="entry name" value="Dihydrodipicolinate Reductase, domain 2"/>
    <property type="match status" value="1"/>
</dbReference>
<dbReference type="GO" id="GO:0000166">
    <property type="term" value="F:nucleotide binding"/>
    <property type="evidence" value="ECO:0007669"/>
    <property type="project" value="InterPro"/>
</dbReference>
<dbReference type="InterPro" id="IPR036291">
    <property type="entry name" value="NAD(P)-bd_dom_sf"/>
</dbReference>
<sequence length="390" mass="43392">MDEIRTAVVGLGTRSLNWISVMRRIGGFRVVAVCDPIVALHARALSRLERPGEVRAYTRYEDILADPGVDAVALTVRCEEQGALAAQGLEAGKHVNMEVPGAHRMEDCWRIVAAQERSGKVFQLAEQVRYAGFVKAWRNLVAEGRLGKITFCEGQYFHYYVGKSFMDPATGRFYGPDEIAAHPEARPVWLSHMPPIHYLPHDLGPLLKILDDRVVEVMAMGTGSPSAAHPELASPDLQVALMKTEKGAILRLAASFAQPHPHVNNHWLHVLGTKGSVEWRRSNRDSPKLYLADGQMHDKSDVDWRFERTDAPPEARGSGHSDMDYYVHAAFRDAVLGVRPLDYDVYRAMDTTAPAILAAESIARDGAKLRVPSFRPDATRPAGRMPLEYR</sequence>
<comment type="caution">
    <text evidence="4">The sequence shown here is derived from an EMBL/GenBank/DDBJ whole genome shotgun (WGS) entry which is preliminary data.</text>
</comment>
<dbReference type="SUPFAM" id="SSF51735">
    <property type="entry name" value="NAD(P)-binding Rossmann-fold domains"/>
    <property type="match status" value="1"/>
</dbReference>
<evidence type="ECO:0000256" key="1">
    <source>
        <dbReference type="ARBA" id="ARBA00023002"/>
    </source>
</evidence>
<feature type="domain" description="GFO/IDH/MocA-like oxidoreductase" evidence="3">
    <location>
        <begin position="136"/>
        <end position="278"/>
    </location>
</feature>
<dbReference type="InterPro" id="IPR055170">
    <property type="entry name" value="GFO_IDH_MocA-like_dom"/>
</dbReference>
<protein>
    <recommendedName>
        <fullName evidence="6">Gfo/Idh/MocA-like oxidoreductase N-terminal domain-containing protein</fullName>
    </recommendedName>
</protein>
<dbReference type="Proteomes" id="UP000178606">
    <property type="component" value="Unassembled WGS sequence"/>
</dbReference>
<dbReference type="Pfam" id="PF01408">
    <property type="entry name" value="GFO_IDH_MocA"/>
    <property type="match status" value="1"/>
</dbReference>
<dbReference type="PANTHER" id="PTHR43818:SF11">
    <property type="entry name" value="BCDNA.GH03377"/>
    <property type="match status" value="1"/>
</dbReference>
<dbReference type="GO" id="GO:0016491">
    <property type="term" value="F:oxidoreductase activity"/>
    <property type="evidence" value="ECO:0007669"/>
    <property type="project" value="UniProtKB-KW"/>
</dbReference>
<dbReference type="EMBL" id="MFKF01000083">
    <property type="protein sequence ID" value="OGG55348.1"/>
    <property type="molecule type" value="Genomic_DNA"/>
</dbReference>
<evidence type="ECO:0000313" key="4">
    <source>
        <dbReference type="EMBL" id="OGG55348.1"/>
    </source>
</evidence>
<evidence type="ECO:0008006" key="6">
    <source>
        <dbReference type="Google" id="ProtNLM"/>
    </source>
</evidence>